<dbReference type="EMBL" id="FWZT01000044">
    <property type="protein sequence ID" value="SMF83010.1"/>
    <property type="molecule type" value="Genomic_DNA"/>
</dbReference>
<evidence type="ECO:0000313" key="2">
    <source>
        <dbReference type="EMBL" id="SMF83010.1"/>
    </source>
</evidence>
<dbReference type="RefSeq" id="WP_132326246.1">
    <property type="nucleotide sequence ID" value="NZ_FWZT01000044.1"/>
</dbReference>
<proteinExistence type="predicted"/>
<keyword evidence="1" id="KW-0732">Signal</keyword>
<evidence type="ECO:0000313" key="3">
    <source>
        <dbReference type="Proteomes" id="UP000192907"/>
    </source>
</evidence>
<dbReference type="Proteomes" id="UP000192907">
    <property type="component" value="Unassembled WGS sequence"/>
</dbReference>
<organism evidence="2 3">
    <name type="scientific">Pseudobacteriovorax antillogorgiicola</name>
    <dbReference type="NCBI Taxonomy" id="1513793"/>
    <lineage>
        <taxon>Bacteria</taxon>
        <taxon>Pseudomonadati</taxon>
        <taxon>Bdellovibrionota</taxon>
        <taxon>Oligoflexia</taxon>
        <taxon>Oligoflexales</taxon>
        <taxon>Pseudobacteriovoracaceae</taxon>
        <taxon>Pseudobacteriovorax</taxon>
    </lineage>
</organism>
<protein>
    <submittedName>
        <fullName evidence="2">Uncharacterized protein</fullName>
    </submittedName>
</protein>
<dbReference type="PROSITE" id="PS51257">
    <property type="entry name" value="PROKAR_LIPOPROTEIN"/>
    <property type="match status" value="1"/>
</dbReference>
<keyword evidence="3" id="KW-1185">Reference proteome</keyword>
<name>A0A1Y6CRC6_9BACT</name>
<feature type="signal peptide" evidence="1">
    <location>
        <begin position="1"/>
        <end position="26"/>
    </location>
</feature>
<dbReference type="AlphaFoldDB" id="A0A1Y6CRC6"/>
<reference evidence="3" key="1">
    <citation type="submission" date="2017-04" db="EMBL/GenBank/DDBJ databases">
        <authorList>
            <person name="Varghese N."/>
            <person name="Submissions S."/>
        </authorList>
    </citation>
    <scope>NUCLEOTIDE SEQUENCE [LARGE SCALE GENOMIC DNA]</scope>
    <source>
        <strain evidence="3">RKEM611</strain>
    </source>
</reference>
<gene>
    <name evidence="2" type="ORF">SAMN06296036_1447</name>
</gene>
<evidence type="ECO:0000256" key="1">
    <source>
        <dbReference type="SAM" id="SignalP"/>
    </source>
</evidence>
<sequence length="251" mass="27007">MKKLFSSSNYHSRLRYILLLSLAVFASCSEVENTPEKVDKLRAIGVATDSPYYEPGMTVTLTFILATPVLEDISVAEVTLEDELQLALSNISLPTPDDKSELRLYTVTADATLPLAGDLDFATFDGTANIAYALIFSQGAEEERVRGSIKIYPAGGSPTNVSGLPSIEITSPSENSTIGGGTVDLVASLDEKGSDENFRISWFVADGVIEKNRSIETEWEEMSAGTKTIIATARGLTSGTFAYDVIEATIE</sequence>
<accession>A0A1Y6CRC6</accession>
<feature type="chain" id="PRO_5012780167" evidence="1">
    <location>
        <begin position="27"/>
        <end position="251"/>
    </location>
</feature>
<dbReference type="STRING" id="1513793.SAMN06296036_1447"/>